<dbReference type="InterPro" id="IPR000504">
    <property type="entry name" value="RRM_dom"/>
</dbReference>
<evidence type="ECO:0000256" key="1">
    <source>
        <dbReference type="PROSITE-ProRule" id="PRU00176"/>
    </source>
</evidence>
<sequence length="549" mass="61208">EIFPEGVFHSDAGYWASGPESFAYNDLMLGASLSLEDPWSSQAPSFESHWCAYQDAYCPGFASSSKPRERELLPSGLLDSPVGSPSHGPQSMPDRFAKTREKPEKRGLPREYHHSRVPKNVNLQEEYESNPSKNITTLMIRNIPNRYTQQELISELEDLGFAGTFNFLYIPLDKGTMSNVGYAFVNFVDTEWSQKCIDAFQNYRFKRHRKTSGKIAAISAAHLQGLEANLAHYEKSAVNTAKLKQRRPVVMACGVKRLVLEVLLPCKCQRGFTVSHLLRPKQSPKLRSDETSLGLYTEERPRASSGASFKDGFVEHAQITQLSAMLKAVDAGDRIIKGRLELFACSRRKLTVGQQHELELCCPDSLADSPLGPLANEPSQILLANLRSLMSLLYVDYDCTHLYPHDFERCIDKHAVVTSINHSLVQIVDRVHSGFLAEFWQAVQDAIDIIGCEVFAFRPASGSFEPTDHALMSFHYFFADLHRGRILFIGSVTKSRRSARGGPDSDSDVQLSQDSASADESKGRSSDMGSSLQEGEFAFSDGSDDMMQP</sequence>
<keyword evidence="1" id="KW-0694">RNA-binding</keyword>
<dbReference type="Proteomes" id="UP001178507">
    <property type="component" value="Unassembled WGS sequence"/>
</dbReference>
<feature type="region of interest" description="Disordered" evidence="2">
    <location>
        <begin position="496"/>
        <end position="549"/>
    </location>
</feature>
<dbReference type="GO" id="GO:0016480">
    <property type="term" value="P:negative regulation of transcription by RNA polymerase III"/>
    <property type="evidence" value="ECO:0007669"/>
    <property type="project" value="InterPro"/>
</dbReference>
<dbReference type="AlphaFoldDB" id="A0AA36IKB6"/>
<dbReference type="SMART" id="SM00360">
    <property type="entry name" value="RRM"/>
    <property type="match status" value="1"/>
</dbReference>
<feature type="region of interest" description="Disordered" evidence="2">
    <location>
        <begin position="73"/>
        <end position="117"/>
    </location>
</feature>
<dbReference type="InterPro" id="IPR012677">
    <property type="entry name" value="Nucleotide-bd_a/b_plait_sf"/>
</dbReference>
<evidence type="ECO:0000313" key="5">
    <source>
        <dbReference type="Proteomes" id="UP001178507"/>
    </source>
</evidence>
<dbReference type="InterPro" id="IPR015257">
    <property type="entry name" value="Maf1"/>
</dbReference>
<dbReference type="SUPFAM" id="SSF54928">
    <property type="entry name" value="RNA-binding domain, RBD"/>
    <property type="match status" value="1"/>
</dbReference>
<feature type="compositionally biased region" description="Basic and acidic residues" evidence="2">
    <location>
        <begin position="95"/>
        <end position="114"/>
    </location>
</feature>
<dbReference type="InterPro" id="IPR038564">
    <property type="entry name" value="Maf1_sf"/>
</dbReference>
<evidence type="ECO:0000259" key="3">
    <source>
        <dbReference type="PROSITE" id="PS50102"/>
    </source>
</evidence>
<feature type="domain" description="RRM" evidence="3">
    <location>
        <begin position="136"/>
        <end position="223"/>
    </location>
</feature>
<gene>
    <name evidence="4" type="ORF">EVOR1521_LOCUS15015</name>
</gene>
<organism evidence="4 5">
    <name type="scientific">Effrenium voratum</name>
    <dbReference type="NCBI Taxonomy" id="2562239"/>
    <lineage>
        <taxon>Eukaryota</taxon>
        <taxon>Sar</taxon>
        <taxon>Alveolata</taxon>
        <taxon>Dinophyceae</taxon>
        <taxon>Suessiales</taxon>
        <taxon>Symbiodiniaceae</taxon>
        <taxon>Effrenium</taxon>
    </lineage>
</organism>
<dbReference type="Gene3D" id="3.30.70.330">
    <property type="match status" value="1"/>
</dbReference>
<dbReference type="GO" id="GO:0003723">
    <property type="term" value="F:RNA binding"/>
    <property type="evidence" value="ECO:0007669"/>
    <property type="project" value="UniProtKB-UniRule"/>
</dbReference>
<name>A0AA36IKB6_9DINO</name>
<dbReference type="CDD" id="cd12277">
    <property type="entry name" value="RRM3_MEI2_EAR1_like"/>
    <property type="match status" value="1"/>
</dbReference>
<dbReference type="PANTHER" id="PTHR22504:SF0">
    <property type="entry name" value="REPRESSOR OF RNA POLYMERASE III TRANSCRIPTION MAF1 HOMOLOG"/>
    <property type="match status" value="1"/>
</dbReference>
<dbReference type="EMBL" id="CAUJNA010001868">
    <property type="protein sequence ID" value="CAJ1389387.1"/>
    <property type="molecule type" value="Genomic_DNA"/>
</dbReference>
<protein>
    <recommendedName>
        <fullName evidence="3">RRM domain-containing protein</fullName>
    </recommendedName>
</protein>
<dbReference type="Pfam" id="PF04059">
    <property type="entry name" value="RRM_2"/>
    <property type="match status" value="1"/>
</dbReference>
<dbReference type="InterPro" id="IPR035979">
    <property type="entry name" value="RBD_domain_sf"/>
</dbReference>
<reference evidence="4" key="1">
    <citation type="submission" date="2023-08" db="EMBL/GenBank/DDBJ databases">
        <authorList>
            <person name="Chen Y."/>
            <person name="Shah S."/>
            <person name="Dougan E. K."/>
            <person name="Thang M."/>
            <person name="Chan C."/>
        </authorList>
    </citation>
    <scope>NUCLEOTIDE SEQUENCE</scope>
</reference>
<proteinExistence type="predicted"/>
<dbReference type="PANTHER" id="PTHR22504">
    <property type="entry name" value="REPRESSOR OF RNA POLYMERASE III TRANSCRIPTION MAF1"/>
    <property type="match status" value="1"/>
</dbReference>
<dbReference type="GO" id="GO:0005634">
    <property type="term" value="C:nucleus"/>
    <property type="evidence" value="ECO:0007669"/>
    <property type="project" value="TreeGrafter"/>
</dbReference>
<dbReference type="PROSITE" id="PS50102">
    <property type="entry name" value="RRM"/>
    <property type="match status" value="1"/>
</dbReference>
<feature type="non-terminal residue" evidence="4">
    <location>
        <position position="1"/>
    </location>
</feature>
<evidence type="ECO:0000313" key="4">
    <source>
        <dbReference type="EMBL" id="CAJ1389387.1"/>
    </source>
</evidence>
<dbReference type="Pfam" id="PF09174">
    <property type="entry name" value="Maf1"/>
    <property type="match status" value="1"/>
</dbReference>
<accession>A0AA36IKB6</accession>
<dbReference type="GO" id="GO:0000994">
    <property type="term" value="F:RNA polymerase III core binding"/>
    <property type="evidence" value="ECO:0007669"/>
    <property type="project" value="TreeGrafter"/>
</dbReference>
<feature type="compositionally biased region" description="Low complexity" evidence="2">
    <location>
        <begin position="508"/>
        <end position="518"/>
    </location>
</feature>
<keyword evidence="5" id="KW-1185">Reference proteome</keyword>
<evidence type="ECO:0000256" key="2">
    <source>
        <dbReference type="SAM" id="MobiDB-lite"/>
    </source>
</evidence>
<dbReference type="InterPro" id="IPR007201">
    <property type="entry name" value="Mei2-like_Rrm_C"/>
</dbReference>
<dbReference type="Gene3D" id="3.40.1000.50">
    <property type="entry name" value="Repressor of RNA polymerase III transcription Maf1"/>
    <property type="match status" value="1"/>
</dbReference>
<comment type="caution">
    <text evidence="4">The sequence shown here is derived from an EMBL/GenBank/DDBJ whole genome shotgun (WGS) entry which is preliminary data.</text>
</comment>